<dbReference type="AlphaFoldDB" id="A0A542VZ26"/>
<reference evidence="2 3" key="1">
    <citation type="submission" date="2019-06" db="EMBL/GenBank/DDBJ databases">
        <title>Genome sequencing of Zymomonas mobilis strains for genetic engineering and biofuel applications.</title>
        <authorList>
            <person name="Teravest M."/>
        </authorList>
    </citation>
    <scope>NUCLEOTIDE SEQUENCE [LARGE SCALE GENOMIC DNA]</scope>
    <source>
        <strain evidence="2 3">AN0101</strain>
    </source>
</reference>
<organism evidence="2 3">
    <name type="scientific">Zymomonas mobilis</name>
    <dbReference type="NCBI Taxonomy" id="542"/>
    <lineage>
        <taxon>Bacteria</taxon>
        <taxon>Pseudomonadati</taxon>
        <taxon>Pseudomonadota</taxon>
        <taxon>Alphaproteobacteria</taxon>
        <taxon>Sphingomonadales</taxon>
        <taxon>Zymomonadaceae</taxon>
        <taxon>Zymomonas</taxon>
    </lineage>
</organism>
<dbReference type="InterPro" id="IPR029044">
    <property type="entry name" value="Nucleotide-diphossugar_trans"/>
</dbReference>
<dbReference type="RefSeq" id="WP_141918854.1">
    <property type="nucleotide sequence ID" value="NZ_VFOF01000001.1"/>
</dbReference>
<feature type="transmembrane region" description="Helical" evidence="1">
    <location>
        <begin position="282"/>
        <end position="313"/>
    </location>
</feature>
<evidence type="ECO:0000313" key="2">
    <source>
        <dbReference type="EMBL" id="TQL16543.1"/>
    </source>
</evidence>
<feature type="transmembrane region" description="Helical" evidence="1">
    <location>
        <begin position="424"/>
        <end position="440"/>
    </location>
</feature>
<evidence type="ECO:0000256" key="1">
    <source>
        <dbReference type="SAM" id="Phobius"/>
    </source>
</evidence>
<feature type="transmembrane region" description="Helical" evidence="1">
    <location>
        <begin position="401"/>
        <end position="418"/>
    </location>
</feature>
<dbReference type="OrthoDB" id="8477220at2"/>
<protein>
    <submittedName>
        <fullName evidence="2">Uncharacterized protein</fullName>
    </submittedName>
</protein>
<evidence type="ECO:0000313" key="3">
    <source>
        <dbReference type="Proteomes" id="UP000316887"/>
    </source>
</evidence>
<dbReference type="Proteomes" id="UP000316887">
    <property type="component" value="Unassembled WGS sequence"/>
</dbReference>
<comment type="caution">
    <text evidence="2">The sequence shown here is derived from an EMBL/GenBank/DDBJ whole genome shotgun (WGS) entry which is preliminary data.</text>
</comment>
<name>A0A542VZ26_ZYMMB</name>
<accession>A0A542VZ26</accession>
<proteinExistence type="predicted"/>
<keyword evidence="1" id="KW-1133">Transmembrane helix</keyword>
<feature type="transmembrane region" description="Helical" evidence="1">
    <location>
        <begin position="363"/>
        <end position="381"/>
    </location>
</feature>
<keyword evidence="1" id="KW-0812">Transmembrane</keyword>
<dbReference type="SUPFAM" id="SSF53448">
    <property type="entry name" value="Nucleotide-diphospho-sugar transferases"/>
    <property type="match status" value="1"/>
</dbReference>
<dbReference type="EMBL" id="VFOF01000001">
    <property type="protein sequence ID" value="TQL16543.1"/>
    <property type="molecule type" value="Genomic_DNA"/>
</dbReference>
<keyword evidence="1" id="KW-0472">Membrane</keyword>
<gene>
    <name evidence="2" type="ORF">FBY58_0079</name>
</gene>
<sequence>MNLDKKLTLDKKNDQNNAFSTSCALINVGHPSQSPDVANLALFPVAGMPLLEYQIRIVIETGIDHIVLWVENSFSDFSENNASVLENESGLNFYLVSIVDKLRREGIQLTLAHTNQEVAAAFSAEQHILLIQEGCLPSPNLIVSLLQISSPAILTVKDVDSSQNFERIDASNRWGGMVLIDGDSVQSVLTIPEEWDLFSTLMRQAVQSGYNRIKADTPSGIQKSYQNLVLKITGQENPDSITKILLQMQTGEEKSNLFEKHVFPAFESRVIPWLARHKKSGFGLFIATSALVILALPAALTGMTALSVLLLILSGFSGDSCNKLNELQLKAGRKRCTQQIYYGRRIIAGLSLTLSCYPVSRQIGWGVLPLVFLVIFANIAAGQEENCSKRWATGHKEYYYLYFEYIIWIMAPFSLLSYYNLHCWIGGLWLLSSLSIFSYWKSSQRFKKINDSLFFSKSS</sequence>